<dbReference type="Pfam" id="PF19611">
    <property type="entry name" value="DUF6116"/>
    <property type="match status" value="1"/>
</dbReference>
<dbReference type="RefSeq" id="WP_139445375.1">
    <property type="nucleotide sequence ID" value="NZ_SMDR01000001.1"/>
</dbReference>
<dbReference type="Proteomes" id="UP000305760">
    <property type="component" value="Unassembled WGS sequence"/>
</dbReference>
<reference evidence="2 3" key="1">
    <citation type="submission" date="2019-03" db="EMBL/GenBank/DDBJ databases">
        <title>Arenimonas daejeonensis sp. nov., isolated from compost.</title>
        <authorList>
            <person name="Jeon C.O."/>
        </authorList>
    </citation>
    <scope>NUCLEOTIDE SEQUENCE [LARGE SCALE GENOMIC DNA]</scope>
    <source>
        <strain evidence="2 3">R29</strain>
    </source>
</reference>
<dbReference type="AlphaFoldDB" id="A0A5C4RU88"/>
<protein>
    <submittedName>
        <fullName evidence="2">Uncharacterized protein</fullName>
    </submittedName>
</protein>
<dbReference type="InterPro" id="IPR046119">
    <property type="entry name" value="DUF6116"/>
</dbReference>
<dbReference type="EMBL" id="SMDR01000001">
    <property type="protein sequence ID" value="TNJ34720.1"/>
    <property type="molecule type" value="Genomic_DNA"/>
</dbReference>
<accession>A0A5C4RU88</accession>
<proteinExistence type="predicted"/>
<gene>
    <name evidence="2" type="ORF">E1B00_02775</name>
</gene>
<comment type="caution">
    <text evidence="2">The sequence shown here is derived from an EMBL/GenBank/DDBJ whole genome shotgun (WGS) entry which is preliminary data.</text>
</comment>
<feature type="region of interest" description="Disordered" evidence="1">
    <location>
        <begin position="61"/>
        <end position="83"/>
    </location>
</feature>
<keyword evidence="3" id="KW-1185">Reference proteome</keyword>
<organism evidence="2 3">
    <name type="scientific">Arenimonas terrae</name>
    <dbReference type="NCBI Taxonomy" id="2546226"/>
    <lineage>
        <taxon>Bacteria</taxon>
        <taxon>Pseudomonadati</taxon>
        <taxon>Pseudomonadota</taxon>
        <taxon>Gammaproteobacteria</taxon>
        <taxon>Lysobacterales</taxon>
        <taxon>Lysobacteraceae</taxon>
        <taxon>Arenimonas</taxon>
    </lineage>
</organism>
<dbReference type="OrthoDB" id="5741597at2"/>
<evidence type="ECO:0000313" key="2">
    <source>
        <dbReference type="EMBL" id="TNJ34720.1"/>
    </source>
</evidence>
<sequence length="83" mass="9072">MPHPLTGPALGFASRLRFPTLFKITVALMLVSWLWPFDPIPFIDEIATALAALVLANWRRPEPGPVPPPASGGQVIDGESRRE</sequence>
<evidence type="ECO:0000256" key="1">
    <source>
        <dbReference type="SAM" id="MobiDB-lite"/>
    </source>
</evidence>
<evidence type="ECO:0000313" key="3">
    <source>
        <dbReference type="Proteomes" id="UP000305760"/>
    </source>
</evidence>
<name>A0A5C4RU88_9GAMM</name>